<dbReference type="Gene3D" id="3.100.10.20">
    <property type="entry name" value="CRISPR-associated endonuclease Cas1, N-terminal domain"/>
    <property type="match status" value="1"/>
</dbReference>
<dbReference type="AlphaFoldDB" id="A0A1H3RBK3"/>
<comment type="cofactor">
    <cofactor evidence="10">
        <name>Mg(2+)</name>
        <dbReference type="ChEBI" id="CHEBI:18420"/>
    </cofactor>
    <cofactor evidence="10">
        <name>Mn(2+)</name>
        <dbReference type="ChEBI" id="CHEBI:29035"/>
    </cofactor>
</comment>
<evidence type="ECO:0000256" key="8">
    <source>
        <dbReference type="ARBA" id="ARBA00023211"/>
    </source>
</evidence>
<comment type="subunit">
    <text evidence="9 10">Homodimer, forms a heterotetramer with a Cas2 homodimer.</text>
</comment>
<dbReference type="GO" id="GO:0004520">
    <property type="term" value="F:DNA endonuclease activity"/>
    <property type="evidence" value="ECO:0007669"/>
    <property type="project" value="InterPro"/>
</dbReference>
<dbReference type="NCBIfam" id="TIGR00287">
    <property type="entry name" value="cas1"/>
    <property type="match status" value="1"/>
</dbReference>
<dbReference type="EMBL" id="FNPV01000015">
    <property type="protein sequence ID" value="SDZ22641.1"/>
    <property type="molecule type" value="Genomic_DNA"/>
</dbReference>
<dbReference type="OrthoDB" id="9803119at2"/>
<evidence type="ECO:0000313" key="11">
    <source>
        <dbReference type="EMBL" id="SDZ22641.1"/>
    </source>
</evidence>
<keyword evidence="4 10" id="KW-0378">Hydrolase</keyword>
<keyword evidence="7 10" id="KW-0238">DNA-binding</keyword>
<dbReference type="HAMAP" id="MF_01470">
    <property type="entry name" value="Cas1"/>
    <property type="match status" value="1"/>
</dbReference>
<comment type="similarity">
    <text evidence="10">Belongs to the CRISPR-associated endonuclease Cas1 family.</text>
</comment>
<evidence type="ECO:0000256" key="2">
    <source>
        <dbReference type="ARBA" id="ARBA00022723"/>
    </source>
</evidence>
<dbReference type="Pfam" id="PF01867">
    <property type="entry name" value="Cas_Cas1"/>
    <property type="match status" value="1"/>
</dbReference>
<dbReference type="GO" id="GO:0051607">
    <property type="term" value="P:defense response to virus"/>
    <property type="evidence" value="ECO:0007669"/>
    <property type="project" value="UniProtKB-UniRule"/>
</dbReference>
<dbReference type="InterPro" id="IPR019856">
    <property type="entry name" value="CRISPR-assoc_Cas1_DVULG"/>
</dbReference>
<dbReference type="Proteomes" id="UP000199230">
    <property type="component" value="Unassembled WGS sequence"/>
</dbReference>
<evidence type="ECO:0000256" key="7">
    <source>
        <dbReference type="ARBA" id="ARBA00023125"/>
    </source>
</evidence>
<dbReference type="GO" id="GO:0016787">
    <property type="term" value="F:hydrolase activity"/>
    <property type="evidence" value="ECO:0007669"/>
    <property type="project" value="UniProtKB-KW"/>
</dbReference>
<keyword evidence="8 10" id="KW-0464">Manganese</keyword>
<organism evidence="11 12">
    <name type="scientific">Tindallia californiensis</name>
    <dbReference type="NCBI Taxonomy" id="159292"/>
    <lineage>
        <taxon>Bacteria</taxon>
        <taxon>Bacillati</taxon>
        <taxon>Bacillota</taxon>
        <taxon>Clostridia</taxon>
        <taxon>Peptostreptococcales</taxon>
        <taxon>Tindalliaceae</taxon>
        <taxon>Tindallia</taxon>
    </lineage>
</organism>
<keyword evidence="2 10" id="KW-0479">Metal-binding</keyword>
<keyword evidence="5 10" id="KW-0460">Magnesium</keyword>
<feature type="binding site" evidence="10">
    <location>
        <position position="234"/>
    </location>
    <ligand>
        <name>Mn(2+)</name>
        <dbReference type="ChEBI" id="CHEBI:29035"/>
    </ligand>
</feature>
<dbReference type="Gene3D" id="1.20.120.920">
    <property type="entry name" value="CRISPR-associated endonuclease Cas1, C-terminal domain"/>
    <property type="match status" value="1"/>
</dbReference>
<evidence type="ECO:0000256" key="1">
    <source>
        <dbReference type="ARBA" id="ARBA00022722"/>
    </source>
</evidence>
<evidence type="ECO:0000256" key="9">
    <source>
        <dbReference type="ARBA" id="ARBA00038592"/>
    </source>
</evidence>
<dbReference type="PANTHER" id="PTHR34353:SF2">
    <property type="entry name" value="CRISPR-ASSOCIATED ENDONUCLEASE CAS1 1"/>
    <property type="match status" value="1"/>
</dbReference>
<dbReference type="GO" id="GO:0046872">
    <property type="term" value="F:metal ion binding"/>
    <property type="evidence" value="ECO:0007669"/>
    <property type="project" value="UniProtKB-UniRule"/>
</dbReference>
<keyword evidence="12" id="KW-1185">Reference proteome</keyword>
<proteinExistence type="inferred from homology"/>
<dbReference type="InterPro" id="IPR042206">
    <property type="entry name" value="CRISPR-assoc_Cas1_C"/>
</dbReference>
<dbReference type="GO" id="GO:0043571">
    <property type="term" value="P:maintenance of CRISPR repeat elements"/>
    <property type="evidence" value="ECO:0007669"/>
    <property type="project" value="UniProtKB-UniRule"/>
</dbReference>
<keyword evidence="6 10" id="KW-0051">Antiviral defense</keyword>
<evidence type="ECO:0000256" key="6">
    <source>
        <dbReference type="ARBA" id="ARBA00023118"/>
    </source>
</evidence>
<dbReference type="NCBIfam" id="TIGR03640">
    <property type="entry name" value="cas1_DVULG"/>
    <property type="match status" value="1"/>
</dbReference>
<gene>
    <name evidence="10" type="primary">cas1</name>
    <name evidence="11" type="ORF">SAMN05192546_11511</name>
</gene>
<evidence type="ECO:0000313" key="12">
    <source>
        <dbReference type="Proteomes" id="UP000199230"/>
    </source>
</evidence>
<dbReference type="InterPro" id="IPR002729">
    <property type="entry name" value="CRISPR-assoc_Cas1"/>
</dbReference>
<sequence length="343" mass="39118">MRKLLNTLYVTSTEAHLAKEGENVLVLVGDEKKFRVPVHNLESIVTMGYTGASPALMNLCAEKGVSLAFHTQNARLLARLEPANKGNVLLRKRQYELHDDNECSINIAKCVIIGKLSNCRTVLRRFIRDYRMNPEINSIEKAADYLKRLMEKAFESNSLDELRGIEGDGAKTYYSVFQSLILDQNKDFSFKGRNRRPPTDRVNALLSFAYSLLVHDCTSALETVGLDSQVGFLHRLRPGRASLALDLMEELRPYIADRLVLSLINNRMILPKDFTIKETGAVLLKDEPRKTVIDAWQKRKQQQITHPYLQEKVEIGLLPYCQALLMARHIRGDLELYPPFKMS</sequence>
<evidence type="ECO:0000256" key="10">
    <source>
        <dbReference type="HAMAP-Rule" id="MF_01470"/>
    </source>
</evidence>
<protein>
    <recommendedName>
        <fullName evidence="10">CRISPR-associated endonuclease Cas1</fullName>
        <ecNumber evidence="10">3.1.-.-</ecNumber>
    </recommendedName>
</protein>
<dbReference type="RefSeq" id="WP_093315597.1">
    <property type="nucleotide sequence ID" value="NZ_FNPV01000015.1"/>
</dbReference>
<keyword evidence="1 10" id="KW-0540">Nuclease</keyword>
<dbReference type="PANTHER" id="PTHR34353">
    <property type="entry name" value="CRISPR-ASSOCIATED ENDONUCLEASE CAS1 1"/>
    <property type="match status" value="1"/>
</dbReference>
<evidence type="ECO:0000256" key="5">
    <source>
        <dbReference type="ARBA" id="ARBA00022842"/>
    </source>
</evidence>
<feature type="binding site" evidence="10">
    <location>
        <position position="249"/>
    </location>
    <ligand>
        <name>Mn(2+)</name>
        <dbReference type="ChEBI" id="CHEBI:29035"/>
    </ligand>
</feature>
<dbReference type="CDD" id="cd09721">
    <property type="entry name" value="Cas1_I-C"/>
    <property type="match status" value="1"/>
</dbReference>
<evidence type="ECO:0000256" key="3">
    <source>
        <dbReference type="ARBA" id="ARBA00022759"/>
    </source>
</evidence>
<dbReference type="InterPro" id="IPR050646">
    <property type="entry name" value="Cas1"/>
</dbReference>
<comment type="function">
    <text evidence="10">CRISPR (clustered regularly interspaced short palindromic repeat), is an adaptive immune system that provides protection against mobile genetic elements (viruses, transposable elements and conjugative plasmids). CRISPR clusters contain spacers, sequences complementary to antecedent mobile elements, and target invading nucleic acids. CRISPR clusters are transcribed and processed into CRISPR RNA (crRNA). Acts as a dsDNA endonuclease. Involved in the integration of spacer DNA into the CRISPR cassette.</text>
</comment>
<feature type="binding site" evidence="10">
    <location>
        <position position="166"/>
    </location>
    <ligand>
        <name>Mn(2+)</name>
        <dbReference type="ChEBI" id="CHEBI:29035"/>
    </ligand>
</feature>
<dbReference type="InterPro" id="IPR042211">
    <property type="entry name" value="CRISPR-assoc_Cas1_N"/>
</dbReference>
<keyword evidence="3 10" id="KW-0255">Endonuclease</keyword>
<accession>A0A1H3RBK3</accession>
<dbReference type="GO" id="GO:0003677">
    <property type="term" value="F:DNA binding"/>
    <property type="evidence" value="ECO:0007669"/>
    <property type="project" value="UniProtKB-KW"/>
</dbReference>
<dbReference type="EC" id="3.1.-.-" evidence="10"/>
<dbReference type="STRING" id="159292.SAMN05192546_11511"/>
<name>A0A1H3RBK3_9FIRM</name>
<evidence type="ECO:0000256" key="4">
    <source>
        <dbReference type="ARBA" id="ARBA00022801"/>
    </source>
</evidence>
<reference evidence="11 12" key="1">
    <citation type="submission" date="2016-10" db="EMBL/GenBank/DDBJ databases">
        <authorList>
            <person name="de Groot N.N."/>
        </authorList>
    </citation>
    <scope>NUCLEOTIDE SEQUENCE [LARGE SCALE GENOMIC DNA]</scope>
    <source>
        <strain evidence="11 12">APO</strain>
    </source>
</reference>